<dbReference type="RefSeq" id="WP_275109304.1">
    <property type="nucleotide sequence ID" value="NZ_JAKJSC010000001.1"/>
</dbReference>
<organism evidence="5 6">
    <name type="scientific">Paralabilibaculum antarcticum</name>
    <dbReference type="NCBI Taxonomy" id="2912572"/>
    <lineage>
        <taxon>Bacteria</taxon>
        <taxon>Pseudomonadati</taxon>
        <taxon>Bacteroidota</taxon>
        <taxon>Bacteroidia</taxon>
        <taxon>Marinilabiliales</taxon>
        <taxon>Marinifilaceae</taxon>
        <taxon>Paralabilibaculum</taxon>
    </lineage>
</organism>
<dbReference type="Gene3D" id="2.40.420.20">
    <property type="match status" value="1"/>
</dbReference>
<keyword evidence="2 3" id="KW-0175">Coiled coil</keyword>
<dbReference type="SUPFAM" id="SSF111369">
    <property type="entry name" value="HlyD-like secretion proteins"/>
    <property type="match status" value="1"/>
</dbReference>
<evidence type="ECO:0000313" key="5">
    <source>
        <dbReference type="EMBL" id="MDE5417969.1"/>
    </source>
</evidence>
<feature type="transmembrane region" description="Helical" evidence="4">
    <location>
        <begin position="17"/>
        <end position="35"/>
    </location>
</feature>
<dbReference type="EMBL" id="JAKJSC010000001">
    <property type="protein sequence ID" value="MDE5417969.1"/>
    <property type="molecule type" value="Genomic_DNA"/>
</dbReference>
<evidence type="ECO:0000313" key="6">
    <source>
        <dbReference type="Proteomes" id="UP001528920"/>
    </source>
</evidence>
<proteinExistence type="predicted"/>
<dbReference type="Gene3D" id="2.40.50.100">
    <property type="match status" value="1"/>
</dbReference>
<keyword evidence="4" id="KW-1133">Transmembrane helix</keyword>
<protein>
    <submittedName>
        <fullName evidence="5">HlyD family efflux transporter periplasmic adaptor subunit</fullName>
    </submittedName>
</protein>
<dbReference type="InterPro" id="IPR050465">
    <property type="entry name" value="UPF0194_transport"/>
</dbReference>
<dbReference type="Proteomes" id="UP001528920">
    <property type="component" value="Unassembled WGS sequence"/>
</dbReference>
<sequence>MDRIIEKKPWYLQKKNWYLAGAVLAVIILYAAFLGEPGSRLRVDRDKLSIAEVQSDHFQEYIARTGTVNPITTVYLDAIEGGRVEEILLEEGSMVQKGDVILRLSNSELNLQILNSEAAFTEQVNRLRDTRLSMQQDRLSIKRSLLDIELSLSKSRRAFKRNKIFYEKDLISREEFDESNDNFKYFQQSKDLLLLRQRTDSLARTIQIQRLDANLRNMENNLELVRAKLQNLNVKAPVTGQLGSLNAELGESKARGQRLGQVNVLDNYKINAMVDELYIARLSKGLKAKFKFSGKEYNLIVYKVYPEVRGGQFEIDMKFIGELPSGIRTGQTFRTKIELGEPREAILIPRGGFFQSTGGQWIFVIDPSGSFATKRAIKLGNQNPKYYEVLEGLAPGEKVVANGYESYGDVDKLVLK</sequence>
<keyword evidence="4" id="KW-0812">Transmembrane</keyword>
<comment type="subcellular location">
    <subcellularLocation>
        <location evidence="1">Cell envelope</location>
    </subcellularLocation>
</comment>
<evidence type="ECO:0000256" key="2">
    <source>
        <dbReference type="ARBA" id="ARBA00023054"/>
    </source>
</evidence>
<evidence type="ECO:0000256" key="3">
    <source>
        <dbReference type="SAM" id="Coils"/>
    </source>
</evidence>
<dbReference type="Gene3D" id="2.40.30.170">
    <property type="match status" value="1"/>
</dbReference>
<comment type="caution">
    <text evidence="5">The sequence shown here is derived from an EMBL/GenBank/DDBJ whole genome shotgun (WGS) entry which is preliminary data.</text>
</comment>
<feature type="coiled-coil region" evidence="3">
    <location>
        <begin position="208"/>
        <end position="235"/>
    </location>
</feature>
<gene>
    <name evidence="5" type="ORF">L3049_08105</name>
</gene>
<dbReference type="PANTHER" id="PTHR32347:SF23">
    <property type="entry name" value="BLL5650 PROTEIN"/>
    <property type="match status" value="1"/>
</dbReference>
<name>A0ABT5VRB2_9BACT</name>
<keyword evidence="6" id="KW-1185">Reference proteome</keyword>
<evidence type="ECO:0000256" key="4">
    <source>
        <dbReference type="SAM" id="Phobius"/>
    </source>
</evidence>
<accession>A0ABT5VRB2</accession>
<keyword evidence="4" id="KW-0472">Membrane</keyword>
<dbReference type="PANTHER" id="PTHR32347">
    <property type="entry name" value="EFFLUX SYSTEM COMPONENT YKNX-RELATED"/>
    <property type="match status" value="1"/>
</dbReference>
<reference evidence="5 6" key="1">
    <citation type="submission" date="2022-01" db="EMBL/GenBank/DDBJ databases">
        <title>Labilibaculum sp. nov, a marine bacterium isolated from Antarctica.</title>
        <authorList>
            <person name="Dai W."/>
        </authorList>
    </citation>
    <scope>NUCLEOTIDE SEQUENCE [LARGE SCALE GENOMIC DNA]</scope>
    <source>
        <strain evidence="5 6">DW002</strain>
    </source>
</reference>
<evidence type="ECO:0000256" key="1">
    <source>
        <dbReference type="ARBA" id="ARBA00004196"/>
    </source>
</evidence>
<dbReference type="Gene3D" id="1.10.287.470">
    <property type="entry name" value="Helix hairpin bin"/>
    <property type="match status" value="1"/>
</dbReference>